<reference evidence="13 14" key="1">
    <citation type="submission" date="2020-11" db="EMBL/GenBank/DDBJ databases">
        <authorList>
            <person name="Wallbank WR R."/>
            <person name="Pardo Diaz C."/>
            <person name="Kozak K."/>
            <person name="Martin S."/>
            <person name="Jiggins C."/>
            <person name="Moest M."/>
            <person name="Warren A I."/>
            <person name="Generalovic N T."/>
            <person name="Byers J.R.P. K."/>
            <person name="Montejo-Kovacevich G."/>
            <person name="Yen C E."/>
        </authorList>
    </citation>
    <scope>NUCLEOTIDE SEQUENCE [LARGE SCALE GENOMIC DNA]</scope>
</reference>
<gene>
    <name evidence="13" type="ORF">HERILL_LOCUS9863</name>
</gene>
<dbReference type="GO" id="GO:0005524">
    <property type="term" value="F:ATP binding"/>
    <property type="evidence" value="ECO:0007669"/>
    <property type="project" value="UniProtKB-KW"/>
</dbReference>
<evidence type="ECO:0000256" key="10">
    <source>
        <dbReference type="ARBA" id="ARBA00030592"/>
    </source>
</evidence>
<dbReference type="OrthoDB" id="5212574at2759"/>
<evidence type="ECO:0000256" key="11">
    <source>
        <dbReference type="ARBA" id="ARBA00030876"/>
    </source>
</evidence>
<sequence length="608" mass="68395">MRRSIRNNFATQLSSWCVESARWFYCRKSVGRCPTYFHRTALSSLQPIPRHYLFETSKNITSPTTNSPRLRMAKRFIPSGYGLSSLSHFTMFETTPCAYGALSNQHLPRALHLSSANDVELSAKVSHFGNYKDAIHALNGLQSNSQTIQLAATRQLNNIDDTLIYLRRSGIEPEQLDRLSVIHVSGTKGKGSTCALTESILRSFGVKTGFFSSPHLVSVTERIRINGQPISEEMFTNYFWKVYNLLNCHKEYENDMPAYFKFLTILSFHVFLGEKVDVAIYEVGIGGERDCTNVLRTTKTVGITSLGLEHTTLLGNTLSEIARQKAGIIKPNSDVFTVNQPDECWDAIKQVVNETNAKLHIVPDFNDYKFPHNPDLQIKSKVQHLNASLAIQLAYNWLKKNHKNRLNGLVPKHRESQMIIDGSKEVVEGLEKCIWPGRCQVLELGNKMIHLDGAHTKESLEVCVDWFLNVTKNSSKPKCLLFNATGDRNSEKLMRVLASQIQFTAALFVPNVAFISENEDDTSDVLCAKSDEQTQRAHYHARLWPKLQNTPIIASFSSILDGILFLDEQYKDREIDVLITGSLNLVGSSLVALGRYTSASDRGLVTKS</sequence>
<evidence type="ECO:0000256" key="1">
    <source>
        <dbReference type="ARBA" id="ARBA00005150"/>
    </source>
</evidence>
<accession>A0A7R8YWB0</accession>
<name>A0A7R8YWB0_HERIL</name>
<evidence type="ECO:0000313" key="13">
    <source>
        <dbReference type="EMBL" id="CAD7087139.1"/>
    </source>
</evidence>
<evidence type="ECO:0000256" key="5">
    <source>
        <dbReference type="ARBA" id="ARBA00022598"/>
    </source>
</evidence>
<keyword evidence="7" id="KW-0547">Nucleotide-binding</keyword>
<dbReference type="EMBL" id="LR899012">
    <property type="protein sequence ID" value="CAD7087139.1"/>
    <property type="molecule type" value="Genomic_DNA"/>
</dbReference>
<evidence type="ECO:0000256" key="6">
    <source>
        <dbReference type="ARBA" id="ARBA00022723"/>
    </source>
</evidence>
<evidence type="ECO:0000256" key="9">
    <source>
        <dbReference type="ARBA" id="ARBA00022842"/>
    </source>
</evidence>
<dbReference type="InParanoid" id="A0A7R8YWB0"/>
<evidence type="ECO:0000256" key="8">
    <source>
        <dbReference type="ARBA" id="ARBA00022840"/>
    </source>
</evidence>
<evidence type="ECO:0000313" key="14">
    <source>
        <dbReference type="Proteomes" id="UP000594454"/>
    </source>
</evidence>
<comment type="similarity">
    <text evidence="2">Belongs to the folylpolyglutamate synthase family.</text>
</comment>
<keyword evidence="9" id="KW-0460">Magnesium</keyword>
<keyword evidence="6" id="KW-0479">Metal-binding</keyword>
<dbReference type="InterPro" id="IPR036565">
    <property type="entry name" value="Mur-like_cat_sf"/>
</dbReference>
<dbReference type="PANTHER" id="PTHR11136:SF5">
    <property type="entry name" value="FOLYLPOLYGLUTAMATE SYNTHASE, MITOCHONDRIAL"/>
    <property type="match status" value="1"/>
</dbReference>
<dbReference type="EC" id="6.3.2.17" evidence="3"/>
<dbReference type="AlphaFoldDB" id="A0A7R8YWB0"/>
<dbReference type="UniPathway" id="UPA00850"/>
<evidence type="ECO:0000256" key="12">
    <source>
        <dbReference type="ARBA" id="ARBA00047493"/>
    </source>
</evidence>
<dbReference type="Gene3D" id="3.40.1190.10">
    <property type="entry name" value="Mur-like, catalytic domain"/>
    <property type="match status" value="1"/>
</dbReference>
<evidence type="ECO:0000256" key="7">
    <source>
        <dbReference type="ARBA" id="ARBA00022741"/>
    </source>
</evidence>
<dbReference type="OMA" id="THALFCT"/>
<keyword evidence="8" id="KW-0067">ATP-binding</keyword>
<dbReference type="Gene3D" id="3.90.190.20">
    <property type="entry name" value="Mur ligase, C-terminal domain"/>
    <property type="match status" value="1"/>
</dbReference>
<dbReference type="FunCoup" id="A0A7R8YWB0">
    <property type="interactions" value="1054"/>
</dbReference>
<dbReference type="InterPro" id="IPR001645">
    <property type="entry name" value="Folylpolyglutamate_synth"/>
</dbReference>
<comment type="catalytic activity">
    <reaction evidence="12">
        <text>(6S)-5,6,7,8-tetrahydrofolyl-(gamma-L-Glu)(n) + L-glutamate + ATP = (6S)-5,6,7,8-tetrahydrofolyl-(gamma-L-Glu)(n+1) + ADP + phosphate + H(+)</text>
        <dbReference type="Rhea" id="RHEA:10580"/>
        <dbReference type="Rhea" id="RHEA-COMP:14738"/>
        <dbReference type="Rhea" id="RHEA-COMP:14740"/>
        <dbReference type="ChEBI" id="CHEBI:15378"/>
        <dbReference type="ChEBI" id="CHEBI:29985"/>
        <dbReference type="ChEBI" id="CHEBI:30616"/>
        <dbReference type="ChEBI" id="CHEBI:43474"/>
        <dbReference type="ChEBI" id="CHEBI:141005"/>
        <dbReference type="ChEBI" id="CHEBI:456216"/>
        <dbReference type="EC" id="6.3.2.17"/>
    </reaction>
</comment>
<keyword evidence="14" id="KW-1185">Reference proteome</keyword>
<evidence type="ECO:0000256" key="4">
    <source>
        <dbReference type="ARBA" id="ARBA00022563"/>
    </source>
</evidence>
<dbReference type="GO" id="GO:0005739">
    <property type="term" value="C:mitochondrion"/>
    <property type="evidence" value="ECO:0007669"/>
    <property type="project" value="TreeGrafter"/>
</dbReference>
<evidence type="ECO:0000256" key="3">
    <source>
        <dbReference type="ARBA" id="ARBA00013025"/>
    </source>
</evidence>
<organism evidence="13 14">
    <name type="scientific">Hermetia illucens</name>
    <name type="common">Black soldier fly</name>
    <dbReference type="NCBI Taxonomy" id="343691"/>
    <lineage>
        <taxon>Eukaryota</taxon>
        <taxon>Metazoa</taxon>
        <taxon>Ecdysozoa</taxon>
        <taxon>Arthropoda</taxon>
        <taxon>Hexapoda</taxon>
        <taxon>Insecta</taxon>
        <taxon>Pterygota</taxon>
        <taxon>Neoptera</taxon>
        <taxon>Endopterygota</taxon>
        <taxon>Diptera</taxon>
        <taxon>Brachycera</taxon>
        <taxon>Stratiomyomorpha</taxon>
        <taxon>Stratiomyidae</taxon>
        <taxon>Hermetiinae</taxon>
        <taxon>Hermetia</taxon>
    </lineage>
</organism>
<dbReference type="Proteomes" id="UP000594454">
    <property type="component" value="Chromosome 4"/>
</dbReference>
<dbReference type="GO" id="GO:0005829">
    <property type="term" value="C:cytosol"/>
    <property type="evidence" value="ECO:0007669"/>
    <property type="project" value="TreeGrafter"/>
</dbReference>
<evidence type="ECO:0000256" key="2">
    <source>
        <dbReference type="ARBA" id="ARBA00008276"/>
    </source>
</evidence>
<dbReference type="GO" id="GO:0046872">
    <property type="term" value="F:metal ion binding"/>
    <property type="evidence" value="ECO:0007669"/>
    <property type="project" value="UniProtKB-KW"/>
</dbReference>
<dbReference type="InterPro" id="IPR018109">
    <property type="entry name" value="Folylpolyglutamate_synth_CS"/>
</dbReference>
<dbReference type="GO" id="GO:0006730">
    <property type="term" value="P:one-carbon metabolic process"/>
    <property type="evidence" value="ECO:0007669"/>
    <property type="project" value="UniProtKB-KW"/>
</dbReference>
<dbReference type="PROSITE" id="PS01012">
    <property type="entry name" value="FOLYLPOLYGLU_SYNT_2"/>
    <property type="match status" value="1"/>
</dbReference>
<keyword evidence="4" id="KW-0554">One-carbon metabolism</keyword>
<keyword evidence="5" id="KW-0436">Ligase</keyword>
<dbReference type="SUPFAM" id="SSF53623">
    <property type="entry name" value="MurD-like peptide ligases, catalytic domain"/>
    <property type="match status" value="1"/>
</dbReference>
<comment type="pathway">
    <text evidence="1">Cofactor biosynthesis; tetrahydrofolylpolyglutamate biosynthesis.</text>
</comment>
<protein>
    <recommendedName>
        <fullName evidence="3">tetrahydrofolate synthase</fullName>
        <ecNumber evidence="3">6.3.2.17</ecNumber>
    </recommendedName>
    <alternativeName>
        <fullName evidence="11">Folylpoly-gamma-glutamate synthetase</fullName>
    </alternativeName>
    <alternativeName>
        <fullName evidence="10">Tetrahydrofolylpolyglutamate synthase</fullName>
    </alternativeName>
</protein>
<dbReference type="InterPro" id="IPR036615">
    <property type="entry name" value="Mur_ligase_C_dom_sf"/>
</dbReference>
<proteinExistence type="inferred from homology"/>
<dbReference type="PANTHER" id="PTHR11136">
    <property type="entry name" value="FOLYLPOLYGLUTAMATE SYNTHASE-RELATED"/>
    <property type="match status" value="1"/>
</dbReference>
<dbReference type="NCBIfam" id="TIGR01499">
    <property type="entry name" value="folC"/>
    <property type="match status" value="1"/>
</dbReference>
<dbReference type="PROSITE" id="PS01011">
    <property type="entry name" value="FOLYLPOLYGLU_SYNT_1"/>
    <property type="match status" value="1"/>
</dbReference>
<dbReference type="SUPFAM" id="SSF53244">
    <property type="entry name" value="MurD-like peptide ligases, peptide-binding domain"/>
    <property type="match status" value="1"/>
</dbReference>
<dbReference type="GO" id="GO:0004326">
    <property type="term" value="F:tetrahydrofolylpolyglutamate synthase activity"/>
    <property type="evidence" value="ECO:0007669"/>
    <property type="project" value="UniProtKB-EC"/>
</dbReference>